<feature type="compositionally biased region" description="Polar residues" evidence="1">
    <location>
        <begin position="85"/>
        <end position="97"/>
    </location>
</feature>
<name>A0A0B6YAC7_9EUPU</name>
<accession>A0A0B6YAC7</accession>
<evidence type="ECO:0000256" key="1">
    <source>
        <dbReference type="SAM" id="MobiDB-lite"/>
    </source>
</evidence>
<dbReference type="AlphaFoldDB" id="A0A0B6YAC7"/>
<feature type="region of interest" description="Disordered" evidence="1">
    <location>
        <begin position="61"/>
        <end position="97"/>
    </location>
</feature>
<organism evidence="2">
    <name type="scientific">Arion vulgaris</name>
    <dbReference type="NCBI Taxonomy" id="1028688"/>
    <lineage>
        <taxon>Eukaryota</taxon>
        <taxon>Metazoa</taxon>
        <taxon>Spiralia</taxon>
        <taxon>Lophotrochozoa</taxon>
        <taxon>Mollusca</taxon>
        <taxon>Gastropoda</taxon>
        <taxon>Heterobranchia</taxon>
        <taxon>Euthyneura</taxon>
        <taxon>Panpulmonata</taxon>
        <taxon>Eupulmonata</taxon>
        <taxon>Stylommatophora</taxon>
        <taxon>Helicina</taxon>
        <taxon>Arionoidea</taxon>
        <taxon>Arionidae</taxon>
        <taxon>Arion</taxon>
    </lineage>
</organism>
<feature type="non-terminal residue" evidence="2">
    <location>
        <position position="1"/>
    </location>
</feature>
<protein>
    <submittedName>
        <fullName evidence="2">Uncharacterized protein</fullName>
    </submittedName>
</protein>
<feature type="compositionally biased region" description="Basic and acidic residues" evidence="1">
    <location>
        <begin position="68"/>
        <end position="84"/>
    </location>
</feature>
<reference evidence="2" key="1">
    <citation type="submission" date="2014-12" db="EMBL/GenBank/DDBJ databases">
        <title>Insight into the proteome of Arion vulgaris.</title>
        <authorList>
            <person name="Aradska J."/>
            <person name="Bulat T."/>
            <person name="Smidak R."/>
            <person name="Sarate P."/>
            <person name="Gangsoo J."/>
            <person name="Sialana F."/>
            <person name="Bilban M."/>
            <person name="Lubec G."/>
        </authorList>
    </citation>
    <scope>NUCLEOTIDE SEQUENCE</scope>
    <source>
        <tissue evidence="2">Skin</tissue>
    </source>
</reference>
<sequence>LIFGLVCEGVAEDNNDLVVTEDETLHENGNHILNQTALQQHTKDGDIKEKMINGVANCHGDTNILSKTKTDGKDKSKSNEELKYSHSTKTENCSASE</sequence>
<evidence type="ECO:0000313" key="2">
    <source>
        <dbReference type="EMBL" id="CEK53043.1"/>
    </source>
</evidence>
<gene>
    <name evidence="2" type="primary">ORF18856</name>
</gene>
<proteinExistence type="predicted"/>
<feature type="non-terminal residue" evidence="2">
    <location>
        <position position="97"/>
    </location>
</feature>
<dbReference type="EMBL" id="HACG01006178">
    <property type="protein sequence ID" value="CEK53043.1"/>
    <property type="molecule type" value="Transcribed_RNA"/>
</dbReference>